<accession>A0A5C1DL47</accession>
<dbReference type="RefSeq" id="WP_149298867.1">
    <property type="nucleotide sequence ID" value="NZ_CP043473.1"/>
</dbReference>
<dbReference type="InterPro" id="IPR035992">
    <property type="entry name" value="Ricin_B-like_lectins"/>
</dbReference>
<dbReference type="KEGG" id="chrm:FYK34_17995"/>
<dbReference type="Gene3D" id="2.80.10.50">
    <property type="match status" value="1"/>
</dbReference>
<keyword evidence="2" id="KW-0430">Lectin</keyword>
<reference evidence="2 3" key="1">
    <citation type="submission" date="2019-08" db="EMBL/GenBank/DDBJ databases">
        <title>Chromobacterium paludis, a novel bacterium isolated from a Maryland marsh pond.</title>
        <authorList>
            <person name="Blackburn M.B."/>
            <person name="Gundersen-Rindal D.E."/>
        </authorList>
    </citation>
    <scope>NUCLEOTIDE SEQUENCE [LARGE SCALE GENOMIC DNA]</scope>
    <source>
        <strain evidence="3">IIBBL 257-1</strain>
    </source>
</reference>
<dbReference type="PROSITE" id="PS50231">
    <property type="entry name" value="RICIN_B_LECTIN"/>
    <property type="match status" value="1"/>
</dbReference>
<dbReference type="AlphaFoldDB" id="A0A5C1DL47"/>
<evidence type="ECO:0000259" key="1">
    <source>
        <dbReference type="SMART" id="SM00458"/>
    </source>
</evidence>
<name>A0A5C1DL47_9NEIS</name>
<dbReference type="Proteomes" id="UP000322079">
    <property type="component" value="Chromosome"/>
</dbReference>
<evidence type="ECO:0000313" key="2">
    <source>
        <dbReference type="EMBL" id="QEL57323.1"/>
    </source>
</evidence>
<organism evidence="2 3">
    <name type="scientific">Chromobacterium paludis</name>
    <dbReference type="NCBI Taxonomy" id="2605945"/>
    <lineage>
        <taxon>Bacteria</taxon>
        <taxon>Pseudomonadati</taxon>
        <taxon>Pseudomonadota</taxon>
        <taxon>Betaproteobacteria</taxon>
        <taxon>Neisseriales</taxon>
        <taxon>Chromobacteriaceae</taxon>
        <taxon>Chromobacterium</taxon>
    </lineage>
</organism>
<sequence>MAFSSFPYFLTYSQNTTLGITANDSMSGSQLSLRQIQGNFLSLFNIDFENGVFGLATSGNQLVLDVSEMASGKPLVLKPYNSSSMTQRWDFYTRPGFILSRQNPNLVIDNQNRGGNGSLIWLFEFNASPAQQWAFKPLTSAQRSELLFSEQA</sequence>
<feature type="domain" description="Ricin B lectin" evidence="1">
    <location>
        <begin position="6"/>
        <end position="136"/>
    </location>
</feature>
<keyword evidence="3" id="KW-1185">Reference proteome</keyword>
<dbReference type="GO" id="GO:0030246">
    <property type="term" value="F:carbohydrate binding"/>
    <property type="evidence" value="ECO:0007669"/>
    <property type="project" value="UniProtKB-KW"/>
</dbReference>
<dbReference type="EMBL" id="CP043473">
    <property type="protein sequence ID" value="QEL57323.1"/>
    <property type="molecule type" value="Genomic_DNA"/>
</dbReference>
<dbReference type="SUPFAM" id="SSF50370">
    <property type="entry name" value="Ricin B-like lectins"/>
    <property type="match status" value="1"/>
</dbReference>
<dbReference type="SMART" id="SM00458">
    <property type="entry name" value="RICIN"/>
    <property type="match status" value="1"/>
</dbReference>
<evidence type="ECO:0000313" key="3">
    <source>
        <dbReference type="Proteomes" id="UP000322079"/>
    </source>
</evidence>
<proteinExistence type="predicted"/>
<protein>
    <submittedName>
        <fullName evidence="2">Ricin-type beta-trefoil lectin domain protein</fullName>
    </submittedName>
</protein>
<dbReference type="InterPro" id="IPR000772">
    <property type="entry name" value="Ricin_B_lectin"/>
</dbReference>
<gene>
    <name evidence="2" type="ORF">FYK34_17995</name>
</gene>
<dbReference type="Pfam" id="PF00652">
    <property type="entry name" value="Ricin_B_lectin"/>
    <property type="match status" value="1"/>
</dbReference>